<accession>A0A1H1UDT5</accession>
<reference evidence="2" key="1">
    <citation type="submission" date="2016-10" db="EMBL/GenBank/DDBJ databases">
        <authorList>
            <person name="Varghese N."/>
            <person name="Submissions S."/>
        </authorList>
    </citation>
    <scope>NUCLEOTIDE SEQUENCE [LARGE SCALE GENOMIC DNA]</scope>
    <source>
        <strain evidence="2">GAS369</strain>
    </source>
</reference>
<dbReference type="Proteomes" id="UP000243904">
    <property type="component" value="Chromosome I"/>
</dbReference>
<name>A0A1H1UDT5_9BRAD</name>
<dbReference type="EMBL" id="LT629750">
    <property type="protein sequence ID" value="SDS70645.1"/>
    <property type="molecule type" value="Genomic_DNA"/>
</dbReference>
<evidence type="ECO:0000313" key="2">
    <source>
        <dbReference type="Proteomes" id="UP000243904"/>
    </source>
</evidence>
<dbReference type="AlphaFoldDB" id="A0A1H1UDT5"/>
<organism evidence="1 2">
    <name type="scientific">Bradyrhizobium canariense</name>
    <dbReference type="NCBI Taxonomy" id="255045"/>
    <lineage>
        <taxon>Bacteria</taxon>
        <taxon>Pseudomonadati</taxon>
        <taxon>Pseudomonadota</taxon>
        <taxon>Alphaproteobacteria</taxon>
        <taxon>Hyphomicrobiales</taxon>
        <taxon>Nitrobacteraceae</taxon>
        <taxon>Bradyrhizobium</taxon>
    </lineage>
</organism>
<proteinExistence type="predicted"/>
<sequence>MTDIPRPSGGDIIVVKLPEGGASSRWLAQRVVNAIRAKISLAELDRDVVVVNGGSGDPPLVFGTDPAAERYLAALLTEIDDYPWRAMQLAW</sequence>
<protein>
    <submittedName>
        <fullName evidence="1">Uncharacterized protein</fullName>
    </submittedName>
</protein>
<evidence type="ECO:0000313" key="1">
    <source>
        <dbReference type="EMBL" id="SDS70645.1"/>
    </source>
</evidence>
<gene>
    <name evidence="1" type="ORF">SAMN05444158_2920</name>
</gene>
<keyword evidence="2" id="KW-1185">Reference proteome</keyword>